<dbReference type="InterPro" id="IPR047525">
    <property type="entry name" value="TfoX-like"/>
</dbReference>
<comment type="caution">
    <text evidence="2">The sequence shown here is derived from an EMBL/GenBank/DDBJ whole genome shotgun (WGS) entry which is preliminary data.</text>
</comment>
<dbReference type="InterPro" id="IPR007076">
    <property type="entry name" value="TfoX_N"/>
</dbReference>
<reference evidence="2 3" key="1">
    <citation type="journal article" date="2015" name="Stand. Genomic Sci.">
        <title>Genomic Encyclopedia of Bacterial and Archaeal Type Strains, Phase III: the genomes of soil and plant-associated and newly described type strains.</title>
        <authorList>
            <person name="Whitman W.B."/>
            <person name="Woyke T."/>
            <person name="Klenk H.P."/>
            <person name="Zhou Y."/>
            <person name="Lilburn T.G."/>
            <person name="Beck B.J."/>
            <person name="De Vos P."/>
            <person name="Vandamme P."/>
            <person name="Eisen J.A."/>
            <person name="Garrity G."/>
            <person name="Hugenholtz P."/>
            <person name="Kyrpides N.C."/>
        </authorList>
    </citation>
    <scope>NUCLEOTIDE SEQUENCE [LARGE SCALE GENOMIC DNA]</scope>
    <source>
        <strain evidence="2 3">CGMCC 1.10821</strain>
    </source>
</reference>
<dbReference type="OrthoDB" id="8687154at2"/>
<protein>
    <submittedName>
        <fullName evidence="2">DNA transformation protein</fullName>
    </submittedName>
</protein>
<dbReference type="Gene3D" id="3.30.1460.30">
    <property type="entry name" value="YgaC/TfoX-N like chaperone"/>
    <property type="match status" value="1"/>
</dbReference>
<feature type="domain" description="TfoX N-terminal" evidence="1">
    <location>
        <begin position="13"/>
        <end position="107"/>
    </location>
</feature>
<proteinExistence type="predicted"/>
<name>A0A562L099_9GAMM</name>
<dbReference type="PANTHER" id="PTHR36121">
    <property type="entry name" value="PROTEIN SXY"/>
    <property type="match status" value="1"/>
</dbReference>
<organism evidence="2 3">
    <name type="scientific">Luteimonas cucumeris</name>
    <dbReference type="NCBI Taxonomy" id="985012"/>
    <lineage>
        <taxon>Bacteria</taxon>
        <taxon>Pseudomonadati</taxon>
        <taxon>Pseudomonadota</taxon>
        <taxon>Gammaproteobacteria</taxon>
        <taxon>Lysobacterales</taxon>
        <taxon>Lysobacteraceae</taxon>
        <taxon>Luteimonas</taxon>
    </lineage>
</organism>
<dbReference type="Pfam" id="PF04993">
    <property type="entry name" value="TfoX_N"/>
    <property type="match status" value="1"/>
</dbReference>
<dbReference type="RefSeq" id="WP_144900145.1">
    <property type="nucleotide sequence ID" value="NZ_VLKN01000006.1"/>
</dbReference>
<dbReference type="PANTHER" id="PTHR36121:SF1">
    <property type="entry name" value="PROTEIN SXY"/>
    <property type="match status" value="1"/>
</dbReference>
<sequence length="121" mass="13527">MRRVDPFIAHLLELLSPIGEPTARRLFGGWGIYLDETMIGLVSEETFYLKTDESTRGAFEAAGSSPFVFEARKRARTIVTGYWSVPEQALDAAEAMLPWAQLALEAARRKAAATPKRRRLS</sequence>
<dbReference type="SUPFAM" id="SSF159894">
    <property type="entry name" value="YgaC/TfoX-N like"/>
    <property type="match status" value="1"/>
</dbReference>
<keyword evidence="3" id="KW-1185">Reference proteome</keyword>
<dbReference type="Proteomes" id="UP000315167">
    <property type="component" value="Unassembled WGS sequence"/>
</dbReference>
<dbReference type="EMBL" id="VLKN01000006">
    <property type="protein sequence ID" value="TWI01038.1"/>
    <property type="molecule type" value="Genomic_DNA"/>
</dbReference>
<evidence type="ECO:0000313" key="2">
    <source>
        <dbReference type="EMBL" id="TWI01038.1"/>
    </source>
</evidence>
<accession>A0A562L099</accession>
<evidence type="ECO:0000313" key="3">
    <source>
        <dbReference type="Proteomes" id="UP000315167"/>
    </source>
</evidence>
<gene>
    <name evidence="2" type="ORF">IP90_02660</name>
</gene>
<dbReference type="AlphaFoldDB" id="A0A562L099"/>
<evidence type="ECO:0000259" key="1">
    <source>
        <dbReference type="Pfam" id="PF04993"/>
    </source>
</evidence>